<evidence type="ECO:0000256" key="24">
    <source>
        <dbReference type="ARBA" id="ARBA00047459"/>
    </source>
</evidence>
<dbReference type="GO" id="GO:0006644">
    <property type="term" value="P:phospholipid metabolic process"/>
    <property type="evidence" value="ECO:0007669"/>
    <property type="project" value="TreeGrafter"/>
</dbReference>
<keyword evidence="5" id="KW-0812">Transmembrane</keyword>
<dbReference type="Gene3D" id="3.30.420.10">
    <property type="entry name" value="Ribonuclease H-like superfamily/Ribonuclease H"/>
    <property type="match status" value="1"/>
</dbReference>
<dbReference type="SMART" id="SM00479">
    <property type="entry name" value="EXOIII"/>
    <property type="match status" value="1"/>
</dbReference>
<comment type="catalytic activity">
    <reaction evidence="33">
        <text>a 1-acyl-sn-glycero-3-phosphocholine + H2O = sn-glycerol 3-phosphocholine + a fatty acid + H(+)</text>
        <dbReference type="Rhea" id="RHEA:15177"/>
        <dbReference type="ChEBI" id="CHEBI:15377"/>
        <dbReference type="ChEBI" id="CHEBI:15378"/>
        <dbReference type="ChEBI" id="CHEBI:16870"/>
        <dbReference type="ChEBI" id="CHEBI:28868"/>
        <dbReference type="ChEBI" id="CHEBI:58168"/>
        <dbReference type="EC" id="3.1.1.5"/>
    </reaction>
    <physiologicalReaction direction="left-to-right" evidence="33">
        <dbReference type="Rhea" id="RHEA:15178"/>
    </physiologicalReaction>
</comment>
<evidence type="ECO:0000256" key="35">
    <source>
        <dbReference type="ARBA" id="ARBA00048656"/>
    </source>
</evidence>
<dbReference type="InterPro" id="IPR035547">
    <property type="entry name" value="Phospholipase_B"/>
</dbReference>
<dbReference type="EMBL" id="CADEPI010000024">
    <property type="protein sequence ID" value="CAB3366368.1"/>
    <property type="molecule type" value="Genomic_DNA"/>
</dbReference>
<feature type="domain" description="Exonuclease" evidence="43">
    <location>
        <begin position="401"/>
        <end position="593"/>
    </location>
</feature>
<keyword evidence="6" id="KW-0732">Signal</keyword>
<dbReference type="AlphaFoldDB" id="A0A8S1CE18"/>
<comment type="catalytic activity">
    <reaction evidence="31">
        <text>1-octadecanoyl-2-(9Z,12Z)-octadecadienoyl-sn-glycerol + H2O = 1-octadecanoyl-sn-glycerol + (9Z,12Z)-octadecadienoate + H(+)</text>
        <dbReference type="Rhea" id="RHEA:40927"/>
        <dbReference type="ChEBI" id="CHEBI:15377"/>
        <dbReference type="ChEBI" id="CHEBI:15378"/>
        <dbReference type="ChEBI" id="CHEBI:30245"/>
        <dbReference type="ChEBI" id="CHEBI:75550"/>
        <dbReference type="ChEBI" id="CHEBI:77097"/>
    </reaction>
    <physiologicalReaction direction="left-to-right" evidence="31">
        <dbReference type="Rhea" id="RHEA:40928"/>
    </physiologicalReaction>
</comment>
<evidence type="ECO:0000256" key="28">
    <source>
        <dbReference type="ARBA" id="ARBA00048058"/>
    </source>
</evidence>
<comment type="catalytic activity">
    <reaction evidence="38">
        <text>1-O-hexadecyl-2-(9Z)-octadecenoyl-sn-glycero-3-phosphocholine + H2O = 1-O-hexadecyl-sn-glycero-3-phosphocholine + (9Z)-octadecenoate + H(+)</text>
        <dbReference type="Rhea" id="RHEA:40915"/>
        <dbReference type="ChEBI" id="CHEBI:15377"/>
        <dbReference type="ChEBI" id="CHEBI:15378"/>
        <dbReference type="ChEBI" id="CHEBI:30823"/>
        <dbReference type="ChEBI" id="CHEBI:34112"/>
        <dbReference type="ChEBI" id="CHEBI:64496"/>
    </reaction>
    <physiologicalReaction direction="left-to-right" evidence="38">
        <dbReference type="Rhea" id="RHEA:40916"/>
    </physiologicalReaction>
</comment>
<evidence type="ECO:0000256" key="7">
    <source>
        <dbReference type="ARBA" id="ARBA00022737"/>
    </source>
</evidence>
<dbReference type="InterPro" id="IPR001087">
    <property type="entry name" value="GDSL"/>
</dbReference>
<comment type="catalytic activity">
    <reaction evidence="25">
        <text>2,3-di-(9Z)-octadecenoyl-sn-glycerol + H2O = 3-(9Z-octadecenoyl)-sn-glycerol + (9Z)-octadecenoate + H(+)</text>
        <dbReference type="Rhea" id="RHEA:42604"/>
        <dbReference type="ChEBI" id="CHEBI:15377"/>
        <dbReference type="ChEBI" id="CHEBI:15378"/>
        <dbReference type="ChEBI" id="CHEBI:30823"/>
        <dbReference type="ChEBI" id="CHEBI:75824"/>
        <dbReference type="ChEBI" id="CHEBI:75938"/>
    </reaction>
    <physiologicalReaction direction="left-to-right" evidence="25">
        <dbReference type="Rhea" id="RHEA:42605"/>
    </physiologicalReaction>
</comment>
<evidence type="ECO:0000256" key="36">
    <source>
        <dbReference type="ARBA" id="ARBA00048699"/>
    </source>
</evidence>
<comment type="catalytic activity">
    <reaction evidence="40">
        <text>1,2-dihexadecanoyl-sn-glycero-3-phosphocholine + 2 H2O = sn-glycerol 3-phosphocholine + 2 hexadecanoate + 2 H(+)</text>
        <dbReference type="Rhea" id="RHEA:40975"/>
        <dbReference type="ChEBI" id="CHEBI:7896"/>
        <dbReference type="ChEBI" id="CHEBI:15377"/>
        <dbReference type="ChEBI" id="CHEBI:15378"/>
        <dbReference type="ChEBI" id="CHEBI:16870"/>
        <dbReference type="ChEBI" id="CHEBI:72999"/>
    </reaction>
    <physiologicalReaction direction="left-to-right" evidence="40">
        <dbReference type="Rhea" id="RHEA:40976"/>
    </physiologicalReaction>
</comment>
<evidence type="ECO:0000256" key="29">
    <source>
        <dbReference type="ARBA" id="ARBA00048227"/>
    </source>
</evidence>
<evidence type="ECO:0000256" key="6">
    <source>
        <dbReference type="ARBA" id="ARBA00022729"/>
    </source>
</evidence>
<evidence type="ECO:0000256" key="23">
    <source>
        <dbReference type="ARBA" id="ARBA00047438"/>
    </source>
</evidence>
<keyword evidence="45" id="KW-1185">Reference proteome</keyword>
<dbReference type="InterPro" id="IPR038885">
    <property type="entry name" value="PLB1"/>
</dbReference>
<comment type="catalytic activity">
    <reaction evidence="28">
        <text>1,2-di-(9Z-octadecenoyl)-sn-glycero-3-phosphocholine + H2O = 1-(9Z-octadecenoyl)-sn-glycero-3-phosphocholine + (9Z)-octadecenoate + H(+)</text>
        <dbReference type="Rhea" id="RHEA:40923"/>
        <dbReference type="ChEBI" id="CHEBI:15377"/>
        <dbReference type="ChEBI" id="CHEBI:15378"/>
        <dbReference type="ChEBI" id="CHEBI:28610"/>
        <dbReference type="ChEBI" id="CHEBI:30823"/>
        <dbReference type="ChEBI" id="CHEBI:74669"/>
    </reaction>
    <physiologicalReaction direction="left-to-right" evidence="28">
        <dbReference type="Rhea" id="RHEA:40924"/>
    </physiologicalReaction>
</comment>
<keyword evidence="7" id="KW-0677">Repeat</keyword>
<comment type="catalytic activity">
    <reaction evidence="39">
        <text>1-hexadecanoyl-2-(9Z)-octadecenoyl-3-octadecanoyl-sn-glycerol + H2O = 1-hexadecanoyl-3-octadecanoyl-sn-glycerol + (9Z)-octadecenoate + H(+)</text>
        <dbReference type="Rhea" id="RHEA:41103"/>
        <dbReference type="ChEBI" id="CHEBI:15377"/>
        <dbReference type="ChEBI" id="CHEBI:15378"/>
        <dbReference type="ChEBI" id="CHEBI:30823"/>
        <dbReference type="ChEBI" id="CHEBI:77623"/>
        <dbReference type="ChEBI" id="CHEBI:77624"/>
    </reaction>
    <physiologicalReaction direction="left-to-right" evidence="39">
        <dbReference type="Rhea" id="RHEA:41104"/>
    </physiologicalReaction>
</comment>
<comment type="function">
    <text evidence="20">Calcium-independent membrane-associated phospholipase that catalyzes complete diacylation of phospholipids by hydrolyzing both sn-1 and sn-2 fatty acyl chains attached to the glycerol backbone (phospholipase B activity). Has dual phospholipase and lysophospholipase activities toward diacylphospholipids. Preferentially cleaves sn-2 ester bonds over sn-1 bonds. Acts as a lipase toward glycerolipid substrates. Hydrolyzes fatty acyl chains of diacylglycerols with preference for the sn-2 position and of triacylglycerols with not positional selectivity. May also hydrolyze long chain retinyl esters such as retinyl palmitate. May contribute to digestion of dietary phospholipids, glycerolipids and retinoids, facilitating lipid absorption at the brush border.</text>
</comment>
<comment type="catalytic activity">
    <reaction evidence="41">
        <text>1,3-di-(9Z-octadecenoyl)-glycerol + H2O = 1-(9Z-octadecenoyl)-glycerol + (9Z)-octadecenoate + H(+)</text>
        <dbReference type="Rhea" id="RHEA:39939"/>
        <dbReference type="ChEBI" id="CHEBI:15377"/>
        <dbReference type="ChEBI" id="CHEBI:15378"/>
        <dbReference type="ChEBI" id="CHEBI:30823"/>
        <dbReference type="ChEBI" id="CHEBI:75342"/>
        <dbReference type="ChEBI" id="CHEBI:75735"/>
    </reaction>
    <physiologicalReaction direction="left-to-right" evidence="41">
        <dbReference type="Rhea" id="RHEA:39940"/>
    </physiologicalReaction>
</comment>
<dbReference type="GO" id="GO:0004623">
    <property type="term" value="F:phospholipase A2 activity"/>
    <property type="evidence" value="ECO:0007669"/>
    <property type="project" value="UniProtKB-EC"/>
</dbReference>
<comment type="catalytic activity">
    <reaction evidence="13">
        <text>a triacylglycerol + H2O = a diacylglycerol + a fatty acid + H(+)</text>
        <dbReference type="Rhea" id="RHEA:12044"/>
        <dbReference type="ChEBI" id="CHEBI:15377"/>
        <dbReference type="ChEBI" id="CHEBI:15378"/>
        <dbReference type="ChEBI" id="CHEBI:17855"/>
        <dbReference type="ChEBI" id="CHEBI:18035"/>
        <dbReference type="ChEBI" id="CHEBI:28868"/>
        <dbReference type="EC" id="3.1.1.3"/>
    </reaction>
    <physiologicalReaction direction="left-to-right" evidence="13">
        <dbReference type="Rhea" id="RHEA:12045"/>
    </physiologicalReaction>
</comment>
<comment type="caution">
    <text evidence="44">The sequence shown here is derived from an EMBL/GenBank/DDBJ whole genome shotgun (WGS) entry which is preliminary data.</text>
</comment>
<comment type="catalytic activity">
    <reaction evidence="42">
        <text>2-(9Z-octadecenoyl)-glycerol + H2O = glycerol + (9Z)-octadecenoate + H(+)</text>
        <dbReference type="Rhea" id="RHEA:38491"/>
        <dbReference type="ChEBI" id="CHEBI:15377"/>
        <dbReference type="ChEBI" id="CHEBI:15378"/>
        <dbReference type="ChEBI" id="CHEBI:17754"/>
        <dbReference type="ChEBI" id="CHEBI:30823"/>
        <dbReference type="ChEBI" id="CHEBI:73990"/>
    </reaction>
    <physiologicalReaction direction="left-to-right" evidence="42">
        <dbReference type="Rhea" id="RHEA:38492"/>
    </physiologicalReaction>
</comment>
<evidence type="ECO:0000256" key="21">
    <source>
        <dbReference type="ARBA" id="ARBA00047324"/>
    </source>
</evidence>
<keyword evidence="9" id="KW-1133">Transmembrane helix</keyword>
<comment type="catalytic activity">
    <reaction evidence="30">
        <text>1-hexadecanoyl-2-(9Z,12Z-octadecadienoyl)-sn-glycero-3-phosphocholine + H2O = 2-(9Z,12Z-octadecadienoyl)-sn-glycero-3-phosphocholine + hexadecanoate + H(+)</text>
        <dbReference type="Rhea" id="RHEA:40971"/>
        <dbReference type="ChEBI" id="CHEBI:7896"/>
        <dbReference type="ChEBI" id="CHEBI:15377"/>
        <dbReference type="ChEBI" id="CHEBI:15378"/>
        <dbReference type="ChEBI" id="CHEBI:73002"/>
        <dbReference type="ChEBI" id="CHEBI:76084"/>
    </reaction>
    <physiologicalReaction direction="left-to-right" evidence="30">
        <dbReference type="Rhea" id="RHEA:40972"/>
    </physiologicalReaction>
</comment>
<evidence type="ECO:0000256" key="17">
    <source>
        <dbReference type="ARBA" id="ARBA00031182"/>
    </source>
</evidence>
<dbReference type="InterPro" id="IPR036514">
    <property type="entry name" value="SGNH_hydro_sf"/>
</dbReference>
<evidence type="ECO:0000256" key="40">
    <source>
        <dbReference type="ARBA" id="ARBA00049363"/>
    </source>
</evidence>
<proteinExistence type="inferred from homology"/>
<evidence type="ECO:0000256" key="3">
    <source>
        <dbReference type="ARBA" id="ARBA00015133"/>
    </source>
</evidence>
<evidence type="ECO:0000259" key="43">
    <source>
        <dbReference type="SMART" id="SM00479"/>
    </source>
</evidence>
<dbReference type="GO" id="GO:0016324">
    <property type="term" value="C:apical plasma membrane"/>
    <property type="evidence" value="ECO:0007669"/>
    <property type="project" value="UniProtKB-SubCell"/>
</dbReference>
<comment type="catalytic activity">
    <reaction evidence="27">
        <text>a 1-O-alkyl-2-acyl-sn-glycero-3-phosphocholine + H2O = a 1-O-alkyl-sn-glycero-3-phosphocholine + a fatty acid + H(+)</text>
        <dbReference type="Rhea" id="RHEA:36231"/>
        <dbReference type="ChEBI" id="CHEBI:15377"/>
        <dbReference type="ChEBI" id="CHEBI:15378"/>
        <dbReference type="ChEBI" id="CHEBI:28868"/>
        <dbReference type="ChEBI" id="CHEBI:30909"/>
        <dbReference type="ChEBI" id="CHEBI:36702"/>
        <dbReference type="EC" id="3.1.1.4"/>
    </reaction>
    <physiologicalReaction direction="left-to-right" evidence="27">
        <dbReference type="Rhea" id="RHEA:36232"/>
    </physiologicalReaction>
</comment>
<keyword evidence="8" id="KW-0378">Hydrolase</keyword>
<evidence type="ECO:0000313" key="44">
    <source>
        <dbReference type="EMBL" id="CAB3366368.1"/>
    </source>
</evidence>
<keyword evidence="10" id="KW-0443">Lipid metabolism</keyword>
<comment type="catalytic activity">
    <reaction evidence="35">
        <text>1-hexadecanoyl-sn-glycero-3-phosphocholine + H2O = sn-glycerol 3-phosphocholine + hexadecanoate + H(+)</text>
        <dbReference type="Rhea" id="RHEA:40435"/>
        <dbReference type="ChEBI" id="CHEBI:7896"/>
        <dbReference type="ChEBI" id="CHEBI:15377"/>
        <dbReference type="ChEBI" id="CHEBI:15378"/>
        <dbReference type="ChEBI" id="CHEBI:16870"/>
        <dbReference type="ChEBI" id="CHEBI:72998"/>
    </reaction>
    <physiologicalReaction direction="left-to-right" evidence="35">
        <dbReference type="Rhea" id="RHEA:40436"/>
    </physiologicalReaction>
</comment>
<dbReference type="GO" id="GO:0004806">
    <property type="term" value="F:triacylglycerol lipase activity"/>
    <property type="evidence" value="ECO:0007669"/>
    <property type="project" value="UniProtKB-EC"/>
</dbReference>
<comment type="catalytic activity">
    <reaction evidence="21">
        <text>1-hexadecanoyl-2-(9Z)-octadecenoyl-3-octadecanoyl-sn-glycerol + H2O = 2-(9Z-octadecenoyl)-3-octadecanoyl-sn-glycerol + hexadecanoate + H(+)</text>
        <dbReference type="Rhea" id="RHEA:41107"/>
        <dbReference type="ChEBI" id="CHEBI:7896"/>
        <dbReference type="ChEBI" id="CHEBI:15377"/>
        <dbReference type="ChEBI" id="CHEBI:15378"/>
        <dbReference type="ChEBI" id="CHEBI:75558"/>
        <dbReference type="ChEBI" id="CHEBI:77623"/>
    </reaction>
    <physiologicalReaction direction="left-to-right" evidence="21">
        <dbReference type="Rhea" id="RHEA:41108"/>
    </physiologicalReaction>
</comment>
<evidence type="ECO:0000256" key="2">
    <source>
        <dbReference type="ARBA" id="ARBA00009979"/>
    </source>
</evidence>
<sequence length="686" mass="78130">IEPGFRYPKIVSAARTQQRFPKIMHLPCDNVQMRSDKVPISVHQLRPGDIDVVAALGDSLIAGNGAMEEFAMGTLFEHRGVSWCAGGDGTWHQFLTVPNIIKEFNPRLRGYSTGKGEFHSPNSRLNVAIPVSADENLLQQARILVARMRKDSQINIQKHWKLITILIGANDLCSSQCYKPEENTGEQHRRHIERALDYLQKHLPRTFVSLVSVVDVLSSKRVPSTYTCQFLHRLFCTCYHRGQKAEDMWKVVREYQKAEEMLTLSGKYDNKPDFTVVFQPFLKVLDAPWSEIKSGKFEMAVDASYITYDCFHFSQKGHAMMANMYWNNLLEPVGNKTQSHLPNSLMHPFKCPSPKAPFLFTKQNSENFYKVQIMQTRKKMKFPLLRKSVKTIPMDDYMSSELVFFDLETTGLREDSDEIVQLSAKTASAALNLYVKPRFHGRDEPEYNSTNDLVFWNGNVYKGYSGFNAGKELPSVNQSDALEEFVTFCESFETKVTIVAHNAHFDLRFLRHALLEDEPLLERFANACIGFLDTLSAARKLLPMLAPDGPINHTLSTLLEHFLGSVQVELHDSAVDVSSLRVIFHRMGEKSDYQPYTFFLSDYLRYKAVVSNAKELDRAFTHCQPTLRPNHLMQLASEFDLQNLVSLAKNLNQQEFVGEVRSKCDLLSKNIVVSVFGEINSGLPLA</sequence>
<comment type="catalytic activity">
    <reaction evidence="26">
        <text>1-hexadecanoyl-2-(9Z-octadecenoyl)-sn-glycero-3-phospho-(1'-sn-glycerol) + H2O = 1-hexadecanoyl-sn-glycero-3-phospho-(1'-sn-glycerol) + (9Z)-octadecenoate + H(+)</text>
        <dbReference type="Rhea" id="RHEA:40919"/>
        <dbReference type="ChEBI" id="CHEBI:15377"/>
        <dbReference type="ChEBI" id="CHEBI:15378"/>
        <dbReference type="ChEBI" id="CHEBI:30823"/>
        <dbReference type="ChEBI" id="CHEBI:72841"/>
        <dbReference type="ChEBI" id="CHEBI:75158"/>
    </reaction>
    <physiologicalReaction direction="left-to-right" evidence="26">
        <dbReference type="Rhea" id="RHEA:40920"/>
    </physiologicalReaction>
</comment>
<evidence type="ECO:0000256" key="32">
    <source>
        <dbReference type="ARBA" id="ARBA00048386"/>
    </source>
</evidence>
<keyword evidence="4" id="KW-1003">Cell membrane</keyword>
<dbReference type="CDD" id="cd06127">
    <property type="entry name" value="DEDDh"/>
    <property type="match status" value="1"/>
</dbReference>
<evidence type="ECO:0000256" key="37">
    <source>
        <dbReference type="ARBA" id="ARBA00048869"/>
    </source>
</evidence>
<evidence type="ECO:0000256" key="42">
    <source>
        <dbReference type="ARBA" id="ARBA00049461"/>
    </source>
</evidence>
<dbReference type="InterPro" id="IPR036397">
    <property type="entry name" value="RNaseH_sf"/>
</dbReference>
<feature type="non-terminal residue" evidence="44">
    <location>
        <position position="686"/>
    </location>
</feature>
<comment type="catalytic activity">
    <reaction evidence="24">
        <text>1-hexadecanoyl-2-(9Z)-octadecenoyl-3-octadecanoyl-sn-glycerol + H2O = 1-hexadecanoyl-2-(9Z-octadecenoyl)-sn-glycerol + octadecanoate + H(+)</text>
        <dbReference type="Rhea" id="RHEA:41111"/>
        <dbReference type="ChEBI" id="CHEBI:15377"/>
        <dbReference type="ChEBI" id="CHEBI:15378"/>
        <dbReference type="ChEBI" id="CHEBI:25629"/>
        <dbReference type="ChEBI" id="CHEBI:75466"/>
        <dbReference type="ChEBI" id="CHEBI:77623"/>
    </reaction>
    <physiologicalReaction direction="left-to-right" evidence="24">
        <dbReference type="Rhea" id="RHEA:41112"/>
    </physiologicalReaction>
</comment>
<evidence type="ECO:0000256" key="33">
    <source>
        <dbReference type="ARBA" id="ARBA00048454"/>
    </source>
</evidence>
<comment type="catalytic activity">
    <reaction evidence="29">
        <text>1,2-dihexadecanoyl-sn-glycero-3-phosphocholine + H2O = 1-hexadecanoyl-sn-glycero-3-phosphocholine + hexadecanoate + H(+)</text>
        <dbReference type="Rhea" id="RHEA:41223"/>
        <dbReference type="ChEBI" id="CHEBI:7896"/>
        <dbReference type="ChEBI" id="CHEBI:15377"/>
        <dbReference type="ChEBI" id="CHEBI:15378"/>
        <dbReference type="ChEBI" id="CHEBI:72998"/>
        <dbReference type="ChEBI" id="CHEBI:72999"/>
    </reaction>
    <physiologicalReaction direction="left-to-right" evidence="29">
        <dbReference type="Rhea" id="RHEA:41224"/>
    </physiologicalReaction>
</comment>
<evidence type="ECO:0000256" key="11">
    <source>
        <dbReference type="ARBA" id="ARBA00023136"/>
    </source>
</evidence>
<evidence type="ECO:0000256" key="12">
    <source>
        <dbReference type="ARBA" id="ARBA00023180"/>
    </source>
</evidence>
<dbReference type="Pfam" id="PF00657">
    <property type="entry name" value="Lipase_GDSL"/>
    <property type="match status" value="1"/>
</dbReference>
<evidence type="ECO:0000256" key="1">
    <source>
        <dbReference type="ARBA" id="ARBA00004247"/>
    </source>
</evidence>
<evidence type="ECO:0000256" key="14">
    <source>
        <dbReference type="ARBA" id="ARBA00023408"/>
    </source>
</evidence>
<evidence type="ECO:0000256" key="31">
    <source>
        <dbReference type="ARBA" id="ARBA00048374"/>
    </source>
</evidence>
<dbReference type="FunFam" id="3.40.50.1110:FF:000005">
    <property type="entry name" value="Phospholipase B1"/>
    <property type="match status" value="1"/>
</dbReference>
<dbReference type="SUPFAM" id="SSF52266">
    <property type="entry name" value="SGNH hydrolase"/>
    <property type="match status" value="1"/>
</dbReference>
<comment type="similarity">
    <text evidence="2">Belongs to the 'GDSL' lipolytic enzyme family. Phospholipase B1 subfamily.</text>
</comment>
<evidence type="ECO:0000256" key="41">
    <source>
        <dbReference type="ARBA" id="ARBA00049372"/>
    </source>
</evidence>
<evidence type="ECO:0000256" key="27">
    <source>
        <dbReference type="ARBA" id="ARBA00048049"/>
    </source>
</evidence>
<dbReference type="Proteomes" id="UP000494165">
    <property type="component" value="Unassembled WGS sequence"/>
</dbReference>
<dbReference type="OrthoDB" id="10265800at2759"/>
<evidence type="ECO:0000256" key="20">
    <source>
        <dbReference type="ARBA" id="ARBA00045916"/>
    </source>
</evidence>
<evidence type="ECO:0000256" key="39">
    <source>
        <dbReference type="ARBA" id="ARBA00048939"/>
    </source>
</evidence>
<evidence type="ECO:0000256" key="16">
    <source>
        <dbReference type="ARBA" id="ARBA00029723"/>
    </source>
</evidence>
<evidence type="ECO:0000256" key="8">
    <source>
        <dbReference type="ARBA" id="ARBA00022801"/>
    </source>
</evidence>
<comment type="catalytic activity">
    <reaction evidence="34">
        <text>1-hexadecanoyl-2-(9Z-octadecenoyl)-sn-glycero-3-phosphoethanolamine + H2O = 1-hexadecanoyl-sn-glycero-3-phosphoethanolamine + (9Z)-octadecenoate + H(+)</text>
        <dbReference type="Rhea" id="RHEA:40911"/>
        <dbReference type="ChEBI" id="CHEBI:15377"/>
        <dbReference type="ChEBI" id="CHEBI:15378"/>
        <dbReference type="ChEBI" id="CHEBI:30823"/>
        <dbReference type="ChEBI" id="CHEBI:73004"/>
        <dbReference type="ChEBI" id="CHEBI:73007"/>
    </reaction>
    <physiologicalReaction direction="left-to-right" evidence="34">
        <dbReference type="Rhea" id="RHEA:40912"/>
    </physiologicalReaction>
</comment>
<dbReference type="PANTHER" id="PTHR21325:SF31">
    <property type="entry name" value="GH22081P-RELATED"/>
    <property type="match status" value="1"/>
</dbReference>
<dbReference type="PANTHER" id="PTHR21325">
    <property type="entry name" value="PHOSPHOLIPASE B, PLB1"/>
    <property type="match status" value="1"/>
</dbReference>
<dbReference type="Pfam" id="PF00929">
    <property type="entry name" value="RNase_T"/>
    <property type="match status" value="1"/>
</dbReference>
<organism evidence="44 45">
    <name type="scientific">Cloeon dipterum</name>
    <dbReference type="NCBI Taxonomy" id="197152"/>
    <lineage>
        <taxon>Eukaryota</taxon>
        <taxon>Metazoa</taxon>
        <taxon>Ecdysozoa</taxon>
        <taxon>Arthropoda</taxon>
        <taxon>Hexapoda</taxon>
        <taxon>Insecta</taxon>
        <taxon>Pterygota</taxon>
        <taxon>Palaeoptera</taxon>
        <taxon>Ephemeroptera</taxon>
        <taxon>Pisciforma</taxon>
        <taxon>Baetidae</taxon>
        <taxon>Cloeon</taxon>
    </lineage>
</organism>
<comment type="catalytic activity">
    <reaction evidence="32">
        <text>1,2,3-tri-(9Z-octadecenoyl)-glycerol + H2O = di-(9Z)-octadecenoylglycerol + (9Z)-octadecenoate + H(+)</text>
        <dbReference type="Rhea" id="RHEA:38575"/>
        <dbReference type="ChEBI" id="CHEBI:15377"/>
        <dbReference type="ChEBI" id="CHEBI:15378"/>
        <dbReference type="ChEBI" id="CHEBI:30823"/>
        <dbReference type="ChEBI" id="CHEBI:53753"/>
        <dbReference type="ChEBI" id="CHEBI:75945"/>
    </reaction>
    <physiologicalReaction direction="left-to-right" evidence="32">
        <dbReference type="Rhea" id="RHEA:38576"/>
    </physiologicalReaction>
</comment>
<evidence type="ECO:0000256" key="13">
    <source>
        <dbReference type="ARBA" id="ARBA00023369"/>
    </source>
</evidence>
<keyword evidence="11" id="KW-0472">Membrane</keyword>
<evidence type="ECO:0000256" key="34">
    <source>
        <dbReference type="ARBA" id="ARBA00048613"/>
    </source>
</evidence>
<dbReference type="GO" id="GO:0004622">
    <property type="term" value="F:phosphatidylcholine lysophospholipase activity"/>
    <property type="evidence" value="ECO:0007669"/>
    <property type="project" value="UniProtKB-EC"/>
</dbReference>
<evidence type="ECO:0000256" key="4">
    <source>
        <dbReference type="ARBA" id="ARBA00022475"/>
    </source>
</evidence>
<reference evidence="44 45" key="1">
    <citation type="submission" date="2020-04" db="EMBL/GenBank/DDBJ databases">
        <authorList>
            <person name="Alioto T."/>
            <person name="Alioto T."/>
            <person name="Gomez Garrido J."/>
        </authorList>
    </citation>
    <scope>NUCLEOTIDE SEQUENCE [LARGE SCALE GENOMIC DNA]</scope>
</reference>
<evidence type="ECO:0000256" key="30">
    <source>
        <dbReference type="ARBA" id="ARBA00048362"/>
    </source>
</evidence>
<evidence type="ECO:0000256" key="26">
    <source>
        <dbReference type="ARBA" id="ARBA00048015"/>
    </source>
</evidence>
<comment type="catalytic activity">
    <reaction evidence="15">
        <text>a 1,2-diacyl-sn-glycero-3-phosphocholine + H2O = a 1-acyl-sn-glycero-3-phosphocholine + a fatty acid + H(+)</text>
        <dbReference type="Rhea" id="RHEA:15801"/>
        <dbReference type="ChEBI" id="CHEBI:15377"/>
        <dbReference type="ChEBI" id="CHEBI:15378"/>
        <dbReference type="ChEBI" id="CHEBI:28868"/>
        <dbReference type="ChEBI" id="CHEBI:57643"/>
        <dbReference type="ChEBI" id="CHEBI:58168"/>
        <dbReference type="EC" id="3.1.1.4"/>
    </reaction>
    <physiologicalReaction direction="left-to-right" evidence="15">
        <dbReference type="Rhea" id="RHEA:15802"/>
    </physiologicalReaction>
</comment>
<evidence type="ECO:0000256" key="25">
    <source>
        <dbReference type="ARBA" id="ARBA00048011"/>
    </source>
</evidence>
<dbReference type="SUPFAM" id="SSF53098">
    <property type="entry name" value="Ribonuclease H-like"/>
    <property type="match status" value="1"/>
</dbReference>
<evidence type="ECO:0000256" key="5">
    <source>
        <dbReference type="ARBA" id="ARBA00022692"/>
    </source>
</evidence>
<evidence type="ECO:0000256" key="9">
    <source>
        <dbReference type="ARBA" id="ARBA00022989"/>
    </source>
</evidence>
<dbReference type="InterPro" id="IPR013520">
    <property type="entry name" value="Ribonucl_H"/>
</dbReference>
<dbReference type="GO" id="GO:0003676">
    <property type="term" value="F:nucleic acid binding"/>
    <property type="evidence" value="ECO:0007669"/>
    <property type="project" value="InterPro"/>
</dbReference>
<dbReference type="Gene3D" id="3.40.50.1110">
    <property type="entry name" value="SGNH hydrolase"/>
    <property type="match status" value="1"/>
</dbReference>
<comment type="catalytic activity">
    <reaction evidence="23">
        <text>1-(9Z-octadecenoyl)-glycerol + H2O = glycerol + (9Z)-octadecenoate + H(+)</text>
        <dbReference type="Rhea" id="RHEA:38487"/>
        <dbReference type="ChEBI" id="CHEBI:15377"/>
        <dbReference type="ChEBI" id="CHEBI:15378"/>
        <dbReference type="ChEBI" id="CHEBI:17754"/>
        <dbReference type="ChEBI" id="CHEBI:30823"/>
        <dbReference type="ChEBI" id="CHEBI:75342"/>
    </reaction>
    <physiologicalReaction direction="left-to-right" evidence="23">
        <dbReference type="Rhea" id="RHEA:38488"/>
    </physiologicalReaction>
</comment>
<evidence type="ECO:0000256" key="22">
    <source>
        <dbReference type="ARBA" id="ARBA00047363"/>
    </source>
</evidence>
<accession>A0A8S1CE18</accession>
<evidence type="ECO:0000256" key="18">
    <source>
        <dbReference type="ARBA" id="ARBA00031485"/>
    </source>
</evidence>
<comment type="catalytic activity">
    <reaction evidence="22">
        <text>1,3-dihexadecanoyl-2-(9Z-octadecenoyl)glycerol + H2O = 1-hexadecanoyl-2-(9Z-octadecenoyl)-glycerol + hexadecanoate + H(+)</text>
        <dbReference type="Rhea" id="RHEA:40979"/>
        <dbReference type="ChEBI" id="CHEBI:7896"/>
        <dbReference type="ChEBI" id="CHEBI:15377"/>
        <dbReference type="ChEBI" id="CHEBI:15378"/>
        <dbReference type="ChEBI" id="CHEBI:75585"/>
        <dbReference type="ChEBI" id="CHEBI:75688"/>
    </reaction>
    <physiologicalReaction direction="left-to-right" evidence="22">
        <dbReference type="Rhea" id="RHEA:40980"/>
    </physiologicalReaction>
</comment>
<comment type="catalytic activity">
    <reaction evidence="14">
        <text>1-hexadecanoyl-2-(9Z,12Z-octadecadienoyl)-sn-glycero-3-phosphocholine + H2O = (9Z,12Z)-octadecadienoate + 1-hexadecanoyl-sn-glycero-3-phosphocholine + H(+)</text>
        <dbReference type="Rhea" id="RHEA:40811"/>
        <dbReference type="ChEBI" id="CHEBI:15377"/>
        <dbReference type="ChEBI" id="CHEBI:15378"/>
        <dbReference type="ChEBI" id="CHEBI:30245"/>
        <dbReference type="ChEBI" id="CHEBI:72998"/>
        <dbReference type="ChEBI" id="CHEBI:73002"/>
    </reaction>
    <physiologicalReaction direction="left-to-right" evidence="14">
        <dbReference type="Rhea" id="RHEA:40812"/>
    </physiologicalReaction>
</comment>
<evidence type="ECO:0000256" key="38">
    <source>
        <dbReference type="ARBA" id="ARBA00048872"/>
    </source>
</evidence>
<evidence type="ECO:0000256" key="19">
    <source>
        <dbReference type="ARBA" id="ARBA00033022"/>
    </source>
</evidence>
<comment type="catalytic activity">
    <reaction evidence="36">
        <text>1-hexadecanoyl-2-(9Z-octadecenoyl)-sn-glycero-3-phosphocholine + H2O = 1-hexadecanoyl-sn-glycero-3-phosphocholine + (9Z)-octadecenoate + H(+)</text>
        <dbReference type="Rhea" id="RHEA:38779"/>
        <dbReference type="ChEBI" id="CHEBI:15377"/>
        <dbReference type="ChEBI" id="CHEBI:15378"/>
        <dbReference type="ChEBI" id="CHEBI:30823"/>
        <dbReference type="ChEBI" id="CHEBI:72998"/>
        <dbReference type="ChEBI" id="CHEBI:73001"/>
    </reaction>
    <physiologicalReaction direction="left-to-right" evidence="36">
        <dbReference type="Rhea" id="RHEA:38780"/>
    </physiologicalReaction>
</comment>
<comment type="subcellular location">
    <subcellularLocation>
        <location evidence="1">Apical cell membrane</location>
        <topology evidence="1">Single-pass type I membrane protein</topology>
    </subcellularLocation>
</comment>
<name>A0A8S1CE18_9INSE</name>
<evidence type="ECO:0000256" key="15">
    <source>
        <dbReference type="ARBA" id="ARBA00023422"/>
    </source>
</evidence>
<evidence type="ECO:0000313" key="45">
    <source>
        <dbReference type="Proteomes" id="UP000494165"/>
    </source>
</evidence>
<keyword evidence="12" id="KW-0325">Glycoprotein</keyword>
<evidence type="ECO:0000256" key="10">
    <source>
        <dbReference type="ARBA" id="ARBA00023098"/>
    </source>
</evidence>
<dbReference type="CDD" id="cd01824">
    <property type="entry name" value="Phospholipase_B_like"/>
    <property type="match status" value="1"/>
</dbReference>
<protein>
    <recommendedName>
        <fullName evidence="3">Phospholipase B1, membrane-associated</fullName>
    </recommendedName>
    <alternativeName>
        <fullName evidence="16">Lysophospholipase</fullName>
    </alternativeName>
    <alternativeName>
        <fullName evidence="17">Phospholipase A2</fullName>
    </alternativeName>
    <alternativeName>
        <fullName evidence="19">Phospholipase B/lipase</fullName>
    </alternativeName>
    <alternativeName>
        <fullName evidence="18">Triacylglycerol lipase</fullName>
    </alternativeName>
</protein>
<gene>
    <name evidence="44" type="ORF">CLODIP_2_CD01528</name>
</gene>
<dbReference type="InterPro" id="IPR012337">
    <property type="entry name" value="RNaseH-like_sf"/>
</dbReference>
<comment type="catalytic activity">
    <reaction evidence="37">
        <text>1,3-dihexadecanoyl-2-(9Z-octadecenoyl)glycerol + H2O = 1,3-dihexadecanoylglycerol + (9Z)-octadecenoate + H(+)</text>
        <dbReference type="Rhea" id="RHEA:40983"/>
        <dbReference type="ChEBI" id="CHEBI:15377"/>
        <dbReference type="ChEBI" id="CHEBI:15378"/>
        <dbReference type="ChEBI" id="CHEBI:30823"/>
        <dbReference type="ChEBI" id="CHEBI:75688"/>
        <dbReference type="ChEBI" id="CHEBI:77619"/>
    </reaction>
    <physiologicalReaction direction="left-to-right" evidence="37">
        <dbReference type="Rhea" id="RHEA:40984"/>
    </physiologicalReaction>
</comment>